<feature type="domain" description="Vacuolar protein-sorting-associated protein 36 NZF-N zinc-finger" evidence="3">
    <location>
        <begin position="89"/>
        <end position="137"/>
    </location>
</feature>
<gene>
    <name evidence="4" type="ORF">B9Z19DRAFT_215182</name>
</gene>
<feature type="compositionally biased region" description="Low complexity" evidence="1">
    <location>
        <begin position="134"/>
        <end position="156"/>
    </location>
</feature>
<dbReference type="GO" id="GO:0032266">
    <property type="term" value="F:phosphatidylinositol-3-phosphate binding"/>
    <property type="evidence" value="ECO:0007669"/>
    <property type="project" value="InterPro"/>
</dbReference>
<dbReference type="SUPFAM" id="SSF50729">
    <property type="entry name" value="PH domain-like"/>
    <property type="match status" value="1"/>
</dbReference>
<dbReference type="EMBL" id="NESQ01000017">
    <property type="protein sequence ID" value="PUU83157.1"/>
    <property type="molecule type" value="Genomic_DNA"/>
</dbReference>
<dbReference type="Pfam" id="PF16988">
    <property type="entry name" value="Vps36-NZF-N"/>
    <property type="match status" value="1"/>
</dbReference>
<dbReference type="InterPro" id="IPR031558">
    <property type="entry name" value="Vps36-NZF-N"/>
</dbReference>
<evidence type="ECO:0000259" key="3">
    <source>
        <dbReference type="Pfam" id="PF16988"/>
    </source>
</evidence>
<keyword evidence="5" id="KW-1185">Reference proteome</keyword>
<accession>A0A2T7A5Z0</accession>
<dbReference type="InterPro" id="IPR021648">
    <property type="entry name" value="GLUE_dom"/>
</dbReference>
<dbReference type="OrthoDB" id="271448at2759"/>
<evidence type="ECO:0000313" key="4">
    <source>
        <dbReference type="EMBL" id="PUU83157.1"/>
    </source>
</evidence>
<feature type="region of interest" description="Disordered" evidence="1">
    <location>
        <begin position="56"/>
        <end position="76"/>
    </location>
</feature>
<dbReference type="AlphaFoldDB" id="A0A2T7A5Z0"/>
<organism evidence="4 5">
    <name type="scientific">Tuber borchii</name>
    <name type="common">White truffle</name>
    <dbReference type="NCBI Taxonomy" id="42251"/>
    <lineage>
        <taxon>Eukaryota</taxon>
        <taxon>Fungi</taxon>
        <taxon>Dikarya</taxon>
        <taxon>Ascomycota</taxon>
        <taxon>Pezizomycotina</taxon>
        <taxon>Pezizomycetes</taxon>
        <taxon>Pezizales</taxon>
        <taxon>Tuberaceae</taxon>
        <taxon>Tuber</taxon>
    </lineage>
</organism>
<evidence type="ECO:0000313" key="5">
    <source>
        <dbReference type="Proteomes" id="UP000244722"/>
    </source>
</evidence>
<evidence type="ECO:0000256" key="1">
    <source>
        <dbReference type="SAM" id="MobiDB-lite"/>
    </source>
</evidence>
<protein>
    <submittedName>
        <fullName evidence="4">Uncharacterized protein</fullName>
    </submittedName>
</protein>
<sequence length="156" mass="17048">MSHRTCYVDNEYPRKLSVAVELKDVDRVEYYRAGFLKSSPKITLLIKPPTTTSATVNSFTSSPGTRSTVSTPKPPTPLIRPTFSSLAATVVWIYPIHSFSNPILSNYTPQMTPVGSIPPCLACGIWPSPGVLESSPQQPSRRSPTPLSSKSGPRMR</sequence>
<dbReference type="Gene3D" id="2.30.30.380">
    <property type="entry name" value="Zn-finger domain of Sec23/24"/>
    <property type="match status" value="1"/>
</dbReference>
<dbReference type="Gene3D" id="2.30.29.30">
    <property type="entry name" value="Pleckstrin-homology domain (PH domain)/Phosphotyrosine-binding domain (PTB)"/>
    <property type="match status" value="1"/>
</dbReference>
<dbReference type="STRING" id="42251.A0A2T7A5Z0"/>
<feature type="region of interest" description="Disordered" evidence="1">
    <location>
        <begin position="131"/>
        <end position="156"/>
    </location>
</feature>
<dbReference type="InterPro" id="IPR011993">
    <property type="entry name" value="PH-like_dom_sf"/>
</dbReference>
<name>A0A2T7A5Z0_TUBBO</name>
<evidence type="ECO:0000259" key="2">
    <source>
        <dbReference type="Pfam" id="PF11605"/>
    </source>
</evidence>
<dbReference type="Proteomes" id="UP000244722">
    <property type="component" value="Unassembled WGS sequence"/>
</dbReference>
<comment type="caution">
    <text evidence="4">The sequence shown here is derived from an EMBL/GenBank/DDBJ whole genome shotgun (WGS) entry which is preliminary data.</text>
</comment>
<reference evidence="4 5" key="1">
    <citation type="submission" date="2017-04" db="EMBL/GenBank/DDBJ databases">
        <title>Draft genome sequence of Tuber borchii Vittad., a whitish edible truffle.</title>
        <authorList>
            <consortium name="DOE Joint Genome Institute"/>
            <person name="Murat C."/>
            <person name="Kuo A."/>
            <person name="Barry K.W."/>
            <person name="Clum A."/>
            <person name="Dockter R.B."/>
            <person name="Fauchery L."/>
            <person name="Iotti M."/>
            <person name="Kohler A."/>
            <person name="Labutti K."/>
            <person name="Lindquist E.A."/>
            <person name="Lipzen A."/>
            <person name="Ohm R.A."/>
            <person name="Wang M."/>
            <person name="Grigoriev I.V."/>
            <person name="Zambonelli A."/>
            <person name="Martin F.M."/>
        </authorList>
    </citation>
    <scope>NUCLEOTIDE SEQUENCE [LARGE SCALE GENOMIC DNA]</scope>
    <source>
        <strain evidence="4 5">Tbo3840</strain>
    </source>
</reference>
<dbReference type="GO" id="GO:0043130">
    <property type="term" value="F:ubiquitin binding"/>
    <property type="evidence" value="ECO:0007669"/>
    <property type="project" value="InterPro"/>
</dbReference>
<proteinExistence type="predicted"/>
<feature type="compositionally biased region" description="Polar residues" evidence="1">
    <location>
        <begin position="56"/>
        <end position="71"/>
    </location>
</feature>
<feature type="domain" description="GLUE N-terminal" evidence="2">
    <location>
        <begin position="2"/>
        <end position="47"/>
    </location>
</feature>
<dbReference type="Pfam" id="PF11605">
    <property type="entry name" value="Vps36_ESCRT-II"/>
    <property type="match status" value="1"/>
</dbReference>